<organism evidence="2 3">
    <name type="scientific">Tepidiforma thermophila (strain KCTC 52669 / CGMCC 1.13589 / G233)</name>
    <dbReference type="NCBI Taxonomy" id="2761530"/>
    <lineage>
        <taxon>Bacteria</taxon>
        <taxon>Bacillati</taxon>
        <taxon>Chloroflexota</taxon>
        <taxon>Tepidiformia</taxon>
        <taxon>Tepidiformales</taxon>
        <taxon>Tepidiformaceae</taxon>
        <taxon>Tepidiforma</taxon>
    </lineage>
</organism>
<sequence>MPLPPFTLPDQAGQPRAFPSGRHALLVFWWHECPTCQLSLPVLAAVCGAYGSVIDAWLVTQDPPADRAALEAAGFGCPMLDDAALETAWRYGIDAVPTVILADPGGEELLRFVGFARADWEALFERLQAITGAEPPQVDWDAFPAWRPGCGPRNFLPGEYERLEAALGPFVPPPGGNAR</sequence>
<dbReference type="InterPro" id="IPR000866">
    <property type="entry name" value="AhpC/TSA"/>
</dbReference>
<dbReference type="Pfam" id="PF00578">
    <property type="entry name" value="AhpC-TSA"/>
    <property type="match status" value="1"/>
</dbReference>
<dbReference type="PROSITE" id="PS51352">
    <property type="entry name" value="THIOREDOXIN_2"/>
    <property type="match status" value="1"/>
</dbReference>
<feature type="domain" description="Thioredoxin" evidence="1">
    <location>
        <begin position="1"/>
        <end position="132"/>
    </location>
</feature>
<dbReference type="GO" id="GO:0016209">
    <property type="term" value="F:antioxidant activity"/>
    <property type="evidence" value="ECO:0007669"/>
    <property type="project" value="InterPro"/>
</dbReference>
<gene>
    <name evidence="2" type="ORF">A9A59_0328</name>
</gene>
<dbReference type="AlphaFoldDB" id="A0A2A9HCU2"/>
<accession>A0A2A9HCU2</accession>
<reference evidence="2 3" key="1">
    <citation type="submission" date="2017-09" db="EMBL/GenBank/DDBJ databases">
        <title>Sequencing the genomes of two abundant thermophiles in Great Basin hot springs: Thermocrinis jamiesonii and novel Chloroflexi Thermoflexus hugenholtzii.</title>
        <authorList>
            <person name="Hedlund B."/>
        </authorList>
    </citation>
    <scope>NUCLEOTIDE SEQUENCE [LARGE SCALE GENOMIC DNA]</scope>
    <source>
        <strain evidence="2 3">G233</strain>
    </source>
</reference>
<evidence type="ECO:0000313" key="3">
    <source>
        <dbReference type="Proteomes" id="UP000223071"/>
    </source>
</evidence>
<evidence type="ECO:0000313" key="2">
    <source>
        <dbReference type="EMBL" id="PFG73133.1"/>
    </source>
</evidence>
<dbReference type="EMBL" id="PDJQ01000001">
    <property type="protein sequence ID" value="PFG73133.1"/>
    <property type="molecule type" value="Genomic_DNA"/>
</dbReference>
<name>A0A2A9HCU2_TEPT2</name>
<dbReference type="RefSeq" id="WP_098502608.1">
    <property type="nucleotide sequence ID" value="NZ_PDJQ01000001.1"/>
</dbReference>
<comment type="caution">
    <text evidence="2">The sequence shown here is derived from an EMBL/GenBank/DDBJ whole genome shotgun (WGS) entry which is preliminary data.</text>
</comment>
<dbReference type="GO" id="GO:0016491">
    <property type="term" value="F:oxidoreductase activity"/>
    <property type="evidence" value="ECO:0007669"/>
    <property type="project" value="InterPro"/>
</dbReference>
<dbReference type="InterPro" id="IPR036249">
    <property type="entry name" value="Thioredoxin-like_sf"/>
</dbReference>
<protein>
    <submittedName>
        <fullName evidence="2">Thiol-disulfide isomerase/thioredoxin</fullName>
    </submittedName>
</protein>
<proteinExistence type="predicted"/>
<dbReference type="SUPFAM" id="SSF52833">
    <property type="entry name" value="Thioredoxin-like"/>
    <property type="match status" value="1"/>
</dbReference>
<keyword evidence="3" id="KW-1185">Reference proteome</keyword>
<dbReference type="Gene3D" id="3.40.30.10">
    <property type="entry name" value="Glutaredoxin"/>
    <property type="match status" value="1"/>
</dbReference>
<dbReference type="InterPro" id="IPR013766">
    <property type="entry name" value="Thioredoxin_domain"/>
</dbReference>
<evidence type="ECO:0000259" key="1">
    <source>
        <dbReference type="PROSITE" id="PS51352"/>
    </source>
</evidence>
<dbReference type="GO" id="GO:0016853">
    <property type="term" value="F:isomerase activity"/>
    <property type="evidence" value="ECO:0007669"/>
    <property type="project" value="UniProtKB-KW"/>
</dbReference>
<keyword evidence="2" id="KW-0413">Isomerase</keyword>
<dbReference type="Proteomes" id="UP000223071">
    <property type="component" value="Unassembled WGS sequence"/>
</dbReference>